<comment type="caution">
    <text evidence="4">The sequence shown here is derived from an EMBL/GenBank/DDBJ whole genome shotgun (WGS) entry which is preliminary data.</text>
</comment>
<evidence type="ECO:0000313" key="4">
    <source>
        <dbReference type="EMBL" id="KAK1357647.1"/>
    </source>
</evidence>
<dbReference type="PANTHER" id="PTHR33400">
    <property type="entry name" value="ZINC FINGER CCCH DOMAIN-CONTAINING PROTEIN 6-RELATED"/>
    <property type="match status" value="1"/>
</dbReference>
<dbReference type="Proteomes" id="UP001237642">
    <property type="component" value="Unassembled WGS sequence"/>
</dbReference>
<organism evidence="4 5">
    <name type="scientific">Heracleum sosnowskyi</name>
    <dbReference type="NCBI Taxonomy" id="360622"/>
    <lineage>
        <taxon>Eukaryota</taxon>
        <taxon>Viridiplantae</taxon>
        <taxon>Streptophyta</taxon>
        <taxon>Embryophyta</taxon>
        <taxon>Tracheophyta</taxon>
        <taxon>Spermatophyta</taxon>
        <taxon>Magnoliopsida</taxon>
        <taxon>eudicotyledons</taxon>
        <taxon>Gunneridae</taxon>
        <taxon>Pentapetalae</taxon>
        <taxon>asterids</taxon>
        <taxon>campanulids</taxon>
        <taxon>Apiales</taxon>
        <taxon>Apiaceae</taxon>
        <taxon>Apioideae</taxon>
        <taxon>apioid superclade</taxon>
        <taxon>Tordylieae</taxon>
        <taxon>Tordyliinae</taxon>
        <taxon>Heracleum</taxon>
    </lineage>
</organism>
<gene>
    <name evidence="4" type="ORF">POM88_050903</name>
</gene>
<dbReference type="AlphaFoldDB" id="A0AAD8M2Y3"/>
<dbReference type="InterPro" id="IPR000571">
    <property type="entry name" value="Znf_CCCH"/>
</dbReference>
<keyword evidence="2" id="KW-0862">Zinc</keyword>
<keyword evidence="1" id="KW-0238">DNA-binding</keyword>
<dbReference type="GO" id="GO:0003677">
    <property type="term" value="F:DNA binding"/>
    <property type="evidence" value="ECO:0007669"/>
    <property type="project" value="UniProtKB-KW"/>
</dbReference>
<feature type="domain" description="C3H1-type" evidence="3">
    <location>
        <begin position="522"/>
        <end position="550"/>
    </location>
</feature>
<reference evidence="4" key="2">
    <citation type="submission" date="2023-05" db="EMBL/GenBank/DDBJ databases">
        <authorList>
            <person name="Schelkunov M.I."/>
        </authorList>
    </citation>
    <scope>NUCLEOTIDE SEQUENCE</scope>
    <source>
        <strain evidence="4">Hsosn_3</strain>
        <tissue evidence="4">Leaf</tissue>
    </source>
</reference>
<dbReference type="PROSITE" id="PS50103">
    <property type="entry name" value="ZF_C3H1"/>
    <property type="match status" value="1"/>
</dbReference>
<dbReference type="GO" id="GO:0008270">
    <property type="term" value="F:zinc ion binding"/>
    <property type="evidence" value="ECO:0007669"/>
    <property type="project" value="UniProtKB-KW"/>
</dbReference>
<evidence type="ECO:0000313" key="5">
    <source>
        <dbReference type="Proteomes" id="UP001237642"/>
    </source>
</evidence>
<keyword evidence="5" id="KW-1185">Reference proteome</keyword>
<accession>A0AAD8M2Y3</accession>
<dbReference type="PANTHER" id="PTHR33400:SF2">
    <property type="entry name" value="ZINC FINGER CCCH DOMAIN-CONTAINING PROTEIN 6"/>
    <property type="match status" value="1"/>
</dbReference>
<keyword evidence="2" id="KW-0863">Zinc-finger</keyword>
<evidence type="ECO:0000259" key="3">
    <source>
        <dbReference type="PROSITE" id="PS50103"/>
    </source>
</evidence>
<reference evidence="4" key="1">
    <citation type="submission" date="2023-02" db="EMBL/GenBank/DDBJ databases">
        <title>Genome of toxic invasive species Heracleum sosnowskyi carries increased number of genes despite the absence of recent whole-genome duplications.</title>
        <authorList>
            <person name="Schelkunov M."/>
            <person name="Shtratnikova V."/>
            <person name="Makarenko M."/>
            <person name="Klepikova A."/>
            <person name="Omelchenko D."/>
            <person name="Novikova G."/>
            <person name="Obukhova E."/>
            <person name="Bogdanov V."/>
            <person name="Penin A."/>
            <person name="Logacheva M."/>
        </authorList>
    </citation>
    <scope>NUCLEOTIDE SEQUENCE</scope>
    <source>
        <strain evidence="4">Hsosn_3</strain>
        <tissue evidence="4">Leaf</tissue>
    </source>
</reference>
<protein>
    <recommendedName>
        <fullName evidence="3">C3H1-type domain-containing protein</fullName>
    </recommendedName>
</protein>
<keyword evidence="2" id="KW-0479">Metal-binding</keyword>
<sequence length="551" mass="59558">MISSRLQGTFCMNPEQGRHSHIPQLEWKCPPKLTLDPDWRVAAGEESTEAVIQRRVPTDPRLHAASLREASDHSDSRTPEIPIIPIEEEGDLLNNSSSAFLTTAAGMEGETMSLVNKALNALNGVALRQGEPPIGMGLFMQWLNSDYVRRFLSGQSSPRIEPASMPNDPTQSVAESSLPLMVTASNKMSSFNDVEPLVEVTMAPMSPLYSSPSASWVSNMKTERIVDEYGTFIGKIMEPIPSWKSITSPVVSLSLPQTNQLSEFPRASLQPTADGLASLPYRNPSIPEMHLHSVLGTTAPIPVPRTNLLTSMGSGPSLRTDFVTLLKANQHPAANKIHPATNMIHLPPAFGPPNPLINSSSLHGNPQIVGHGQCPLKLHQNPCMNITASNNTISFNDDIALPEATMAPMSPLSLPQTELTELPRASLQSTTNELASLLHWNPPLPEMHSILGKTALLPVPRTKLVTSLGPGPSLRTDFITLPKAMQHPAANVIHLPPAFGPSTPLVNSLSLHGNPQILGQGPSPLKRCMYFSTPRGCRNGATCPYLHSKSD</sequence>
<name>A0AAD8M2Y3_9APIA</name>
<evidence type="ECO:0000256" key="1">
    <source>
        <dbReference type="ARBA" id="ARBA00023125"/>
    </source>
</evidence>
<dbReference type="EMBL" id="JAUIZM010000011">
    <property type="protein sequence ID" value="KAK1357647.1"/>
    <property type="molecule type" value="Genomic_DNA"/>
</dbReference>
<evidence type="ECO:0000256" key="2">
    <source>
        <dbReference type="PROSITE-ProRule" id="PRU00723"/>
    </source>
</evidence>
<proteinExistence type="predicted"/>
<feature type="zinc finger region" description="C3H1-type" evidence="2">
    <location>
        <begin position="522"/>
        <end position="550"/>
    </location>
</feature>